<dbReference type="Proteomes" id="UP001151582">
    <property type="component" value="Unassembled WGS sequence"/>
</dbReference>
<dbReference type="InterPro" id="IPR020568">
    <property type="entry name" value="Ribosomal_Su5_D2-typ_SF"/>
</dbReference>
<dbReference type="GO" id="GO:0006696">
    <property type="term" value="P:ergosterol biosynthetic process"/>
    <property type="evidence" value="ECO:0007669"/>
    <property type="project" value="TreeGrafter"/>
</dbReference>
<comment type="caution">
    <text evidence="17">The sequence shown here is derived from an EMBL/GenBank/DDBJ whole genome shotgun (WGS) entry which is preliminary data.</text>
</comment>
<dbReference type="Gene3D" id="3.30.70.890">
    <property type="entry name" value="GHMP kinase, C-terminal domain"/>
    <property type="match status" value="1"/>
</dbReference>
<evidence type="ECO:0000256" key="14">
    <source>
        <dbReference type="RuleBase" id="RU363087"/>
    </source>
</evidence>
<dbReference type="InterPro" id="IPR006205">
    <property type="entry name" value="Mev_gal_kin"/>
</dbReference>
<name>A0A9W8EAF9_9FUNG</name>
<evidence type="ECO:0000256" key="2">
    <source>
        <dbReference type="ARBA" id="ARBA00006495"/>
    </source>
</evidence>
<dbReference type="GO" id="GO:0005524">
    <property type="term" value="F:ATP binding"/>
    <property type="evidence" value="ECO:0007669"/>
    <property type="project" value="UniProtKB-KW"/>
</dbReference>
<dbReference type="EC" id="2.7.1.36" evidence="3 14"/>
<evidence type="ECO:0000256" key="11">
    <source>
        <dbReference type="ARBA" id="ARBA00023098"/>
    </source>
</evidence>
<keyword evidence="6 14" id="KW-0808">Transferase</keyword>
<evidence type="ECO:0000256" key="3">
    <source>
        <dbReference type="ARBA" id="ARBA00012103"/>
    </source>
</evidence>
<comment type="pathway">
    <text evidence="13 14">Isoprenoid biosynthesis; isopentenyl diphosphate biosynthesis via mevalonate pathway; isopentenyl diphosphate from (R)-mevalonate: step 1/3.</text>
</comment>
<keyword evidence="14" id="KW-0752">Steroid biosynthesis</keyword>
<dbReference type="InterPro" id="IPR006203">
    <property type="entry name" value="GHMP_knse_ATP-bd_CS"/>
</dbReference>
<dbReference type="PROSITE" id="PS00627">
    <property type="entry name" value="GHMP_KINASES_ATP"/>
    <property type="match status" value="1"/>
</dbReference>
<dbReference type="InterPro" id="IPR013750">
    <property type="entry name" value="GHMP_kinase_C_dom"/>
</dbReference>
<dbReference type="NCBIfam" id="TIGR00549">
    <property type="entry name" value="mevalon_kin"/>
    <property type="match status" value="1"/>
</dbReference>
<dbReference type="PANTHER" id="PTHR43290">
    <property type="entry name" value="MEVALONATE KINASE"/>
    <property type="match status" value="1"/>
</dbReference>
<keyword evidence="9 14" id="KW-0067">ATP-binding</keyword>
<evidence type="ECO:0000313" key="18">
    <source>
        <dbReference type="Proteomes" id="UP001151582"/>
    </source>
</evidence>
<feature type="domain" description="GHMP kinase N-terminal" evidence="15">
    <location>
        <begin position="120"/>
        <end position="207"/>
    </location>
</feature>
<evidence type="ECO:0000256" key="10">
    <source>
        <dbReference type="ARBA" id="ARBA00022842"/>
    </source>
</evidence>
<dbReference type="InterPro" id="IPR036554">
    <property type="entry name" value="GHMP_kinase_C_sf"/>
</dbReference>
<evidence type="ECO:0000313" key="17">
    <source>
        <dbReference type="EMBL" id="KAJ1973010.1"/>
    </source>
</evidence>
<keyword evidence="14" id="KW-0753">Steroid metabolism</keyword>
<protein>
    <recommendedName>
        <fullName evidence="3 14">Mevalonate kinase</fullName>
        <shortName evidence="14">MK</shortName>
        <ecNumber evidence="3 14">2.7.1.36</ecNumber>
    </recommendedName>
</protein>
<dbReference type="SUPFAM" id="SSF54211">
    <property type="entry name" value="Ribosomal protein S5 domain 2-like"/>
    <property type="match status" value="1"/>
</dbReference>
<dbReference type="GO" id="GO:0005829">
    <property type="term" value="C:cytosol"/>
    <property type="evidence" value="ECO:0007669"/>
    <property type="project" value="TreeGrafter"/>
</dbReference>
<dbReference type="AlphaFoldDB" id="A0A9W8EAF9"/>
<accession>A0A9W8EAF9</accession>
<dbReference type="OrthoDB" id="1652964at2759"/>
<comment type="subcellular location">
    <subcellularLocation>
        <location evidence="1 14">Cytoplasm</location>
    </subcellularLocation>
</comment>
<evidence type="ECO:0000256" key="4">
    <source>
        <dbReference type="ARBA" id="ARBA00022490"/>
    </source>
</evidence>
<comment type="similarity">
    <text evidence="2 14">Belongs to the GHMP kinase family. Mevalonate kinase subfamily.</text>
</comment>
<keyword evidence="7 14" id="KW-0547">Nucleotide-binding</keyword>
<evidence type="ECO:0000256" key="6">
    <source>
        <dbReference type="ARBA" id="ARBA00022679"/>
    </source>
</evidence>
<evidence type="ECO:0000256" key="12">
    <source>
        <dbReference type="ARBA" id="ARBA00029310"/>
    </source>
</evidence>
<evidence type="ECO:0000256" key="1">
    <source>
        <dbReference type="ARBA" id="ARBA00004496"/>
    </source>
</evidence>
<organism evidence="17 18">
    <name type="scientific">Dimargaris verticillata</name>
    <dbReference type="NCBI Taxonomy" id="2761393"/>
    <lineage>
        <taxon>Eukaryota</taxon>
        <taxon>Fungi</taxon>
        <taxon>Fungi incertae sedis</taxon>
        <taxon>Zoopagomycota</taxon>
        <taxon>Kickxellomycotina</taxon>
        <taxon>Dimargaritomycetes</taxon>
        <taxon>Dimargaritales</taxon>
        <taxon>Dimargaritaceae</taxon>
        <taxon>Dimargaris</taxon>
    </lineage>
</organism>
<evidence type="ECO:0000256" key="13">
    <source>
        <dbReference type="ARBA" id="ARBA00029438"/>
    </source>
</evidence>
<keyword evidence="14" id="KW-1207">Sterol metabolism</keyword>
<keyword evidence="8 14" id="KW-0418">Kinase</keyword>
<proteinExistence type="inferred from homology"/>
<keyword evidence="4 14" id="KW-0963">Cytoplasm</keyword>
<evidence type="ECO:0000256" key="9">
    <source>
        <dbReference type="ARBA" id="ARBA00022840"/>
    </source>
</evidence>
<gene>
    <name evidence="17" type="primary">ERG12</name>
    <name evidence="17" type="ORF">H4R34_005216</name>
</gene>
<sequence length="426" mass="44587">MAGEPFIVSAPGKVILFGEHAVVYGKAAVAASLDLRTYMVLEPLGTDTIELRFPDVDLDLALPTCDIPLLAADGQHPTAYEAQFAPLLALVPTGPPTAALLAFLCIYSQIAHQHETQTTHTSNRGFRIVARSALPVGAGLGSSASFSACLATALLKHFDFPRLTSLGPAGVANNEPLALINHWAFVAEQVTHGQPSGIDNAIAVYGGAKLYRKGQPMRDLGGFGAQRFLLVDTTVPKNTKRMVAGVADRRQKFPLVIDPVLDAIDGIASDFAQWTTAQATSAVSSPSGRIAELIAFNQQLLRLLGVSHPSLEGICTTAAQYGLAAKLTGGGGGGCALAWVPVTTPQQVISNVQQALVDQGYTCYDTGLAGPGVQACDDLTPLLALATDCDGTPSLVTATAWDAALEQLVTKSPDLASTLTWSMFKL</sequence>
<keyword evidence="10" id="KW-0460">Magnesium</keyword>
<keyword evidence="14" id="KW-0756">Sterol biosynthesis</keyword>
<dbReference type="Pfam" id="PF08544">
    <property type="entry name" value="GHMP_kinases_C"/>
    <property type="match status" value="1"/>
</dbReference>
<evidence type="ECO:0000256" key="8">
    <source>
        <dbReference type="ARBA" id="ARBA00022777"/>
    </source>
</evidence>
<dbReference type="GO" id="GO:0019287">
    <property type="term" value="P:isopentenyl diphosphate biosynthetic process, mevalonate pathway"/>
    <property type="evidence" value="ECO:0007669"/>
    <property type="project" value="TreeGrafter"/>
</dbReference>
<dbReference type="EMBL" id="JANBQB010000912">
    <property type="protein sequence ID" value="KAJ1973010.1"/>
    <property type="molecule type" value="Genomic_DNA"/>
</dbReference>
<evidence type="ECO:0000259" key="15">
    <source>
        <dbReference type="Pfam" id="PF00288"/>
    </source>
</evidence>
<reference evidence="17" key="1">
    <citation type="submission" date="2022-07" db="EMBL/GenBank/DDBJ databases">
        <title>Phylogenomic reconstructions and comparative analyses of Kickxellomycotina fungi.</title>
        <authorList>
            <person name="Reynolds N.K."/>
            <person name="Stajich J.E."/>
            <person name="Barry K."/>
            <person name="Grigoriev I.V."/>
            <person name="Crous P."/>
            <person name="Smith M.E."/>
        </authorList>
    </citation>
    <scope>NUCLEOTIDE SEQUENCE</scope>
    <source>
        <strain evidence="17">RSA 567</strain>
    </source>
</reference>
<comment type="catalytic activity">
    <reaction evidence="12">
        <text>(R)-mevalonate + ATP = (R)-5-phosphomevalonate + ADP + H(+)</text>
        <dbReference type="Rhea" id="RHEA:17065"/>
        <dbReference type="ChEBI" id="CHEBI:15378"/>
        <dbReference type="ChEBI" id="CHEBI:30616"/>
        <dbReference type="ChEBI" id="CHEBI:36464"/>
        <dbReference type="ChEBI" id="CHEBI:58146"/>
        <dbReference type="ChEBI" id="CHEBI:456216"/>
        <dbReference type="EC" id="2.7.1.36"/>
    </reaction>
    <physiologicalReaction direction="left-to-right" evidence="12">
        <dbReference type="Rhea" id="RHEA:17066"/>
    </physiologicalReaction>
</comment>
<dbReference type="Gene3D" id="3.30.230.10">
    <property type="match status" value="1"/>
</dbReference>
<dbReference type="SUPFAM" id="SSF55060">
    <property type="entry name" value="GHMP Kinase, C-terminal domain"/>
    <property type="match status" value="1"/>
</dbReference>
<dbReference type="PANTHER" id="PTHR43290:SF2">
    <property type="entry name" value="MEVALONATE KINASE"/>
    <property type="match status" value="1"/>
</dbReference>
<evidence type="ECO:0000259" key="16">
    <source>
        <dbReference type="Pfam" id="PF08544"/>
    </source>
</evidence>
<keyword evidence="5 14" id="KW-0444">Lipid biosynthesis</keyword>
<keyword evidence="11 14" id="KW-0443">Lipid metabolism</keyword>
<evidence type="ECO:0000256" key="7">
    <source>
        <dbReference type="ARBA" id="ARBA00022741"/>
    </source>
</evidence>
<feature type="domain" description="GHMP kinase C-terminal" evidence="16">
    <location>
        <begin position="289"/>
        <end position="356"/>
    </location>
</feature>
<dbReference type="InterPro" id="IPR006204">
    <property type="entry name" value="GHMP_kinase_N_dom"/>
</dbReference>
<dbReference type="InterPro" id="IPR014721">
    <property type="entry name" value="Ribsml_uS5_D2-typ_fold_subgr"/>
</dbReference>
<comment type="function">
    <text evidence="14">Mevalonate kinase; part of the second module of ergosterol biosynthesis pathway that includes the middle steps of the pathway. The second module is carried out in the vacuole and involves the formation of farnesyl diphosphate, which is also an important intermediate in the biosynthesis of ubiquinone, dolichol, heme and prenylated proteins.</text>
</comment>
<dbReference type="GO" id="GO:0004496">
    <property type="term" value="F:mevalonate kinase activity"/>
    <property type="evidence" value="ECO:0007669"/>
    <property type="project" value="UniProtKB-EC"/>
</dbReference>
<dbReference type="PRINTS" id="PR00959">
    <property type="entry name" value="MEVGALKINASE"/>
</dbReference>
<evidence type="ECO:0000256" key="5">
    <source>
        <dbReference type="ARBA" id="ARBA00022516"/>
    </source>
</evidence>
<dbReference type="Pfam" id="PF00288">
    <property type="entry name" value="GHMP_kinases_N"/>
    <property type="match status" value="1"/>
</dbReference>
<keyword evidence="18" id="KW-1185">Reference proteome</keyword>